<reference evidence="4 5" key="1">
    <citation type="submission" date="2018-04" db="EMBL/GenBank/DDBJ databases">
        <authorList>
            <person name="Vogel A."/>
        </authorList>
    </citation>
    <scope>NUCLEOTIDE SEQUENCE [LARGE SCALE GENOMIC DNA]</scope>
</reference>
<dbReference type="EMBL" id="OOIL02006570">
    <property type="protein sequence ID" value="VFQ98260.1"/>
    <property type="molecule type" value="Genomic_DNA"/>
</dbReference>
<feature type="domain" description="RNase H type-1" evidence="2">
    <location>
        <begin position="366"/>
        <end position="481"/>
    </location>
</feature>
<feature type="region of interest" description="Disordered" evidence="1">
    <location>
        <begin position="509"/>
        <end position="528"/>
    </location>
</feature>
<evidence type="ECO:0000313" key="4">
    <source>
        <dbReference type="EMBL" id="VFQ98260.1"/>
    </source>
</evidence>
<feature type="region of interest" description="Disordered" evidence="1">
    <location>
        <begin position="842"/>
        <end position="861"/>
    </location>
</feature>
<dbReference type="OrthoDB" id="1749972at2759"/>
<feature type="region of interest" description="Disordered" evidence="1">
    <location>
        <begin position="149"/>
        <end position="183"/>
    </location>
</feature>
<dbReference type="InterPro" id="IPR044730">
    <property type="entry name" value="RNase_H-like_dom_plant"/>
</dbReference>
<dbReference type="AlphaFoldDB" id="A0A484NB21"/>
<evidence type="ECO:0000259" key="3">
    <source>
        <dbReference type="Pfam" id="PF14372"/>
    </source>
</evidence>
<dbReference type="Gene3D" id="3.60.10.10">
    <property type="entry name" value="Endonuclease/exonuclease/phosphatase"/>
    <property type="match status" value="1"/>
</dbReference>
<dbReference type="InterPro" id="IPR025525">
    <property type="entry name" value="hAT-like_transposase_RNase-H"/>
</dbReference>
<dbReference type="PANTHER" id="PTHR31286:SF179">
    <property type="entry name" value="RNASE H TYPE-1 DOMAIN-CONTAINING PROTEIN"/>
    <property type="match status" value="1"/>
</dbReference>
<evidence type="ECO:0000256" key="1">
    <source>
        <dbReference type="SAM" id="MobiDB-lite"/>
    </source>
</evidence>
<dbReference type="CDD" id="cd06222">
    <property type="entry name" value="RNase_H_like"/>
    <property type="match status" value="1"/>
</dbReference>
<feature type="compositionally biased region" description="Polar residues" evidence="1">
    <location>
        <begin position="149"/>
        <end position="172"/>
    </location>
</feature>
<dbReference type="InterPro" id="IPR002156">
    <property type="entry name" value="RNaseH_domain"/>
</dbReference>
<dbReference type="Pfam" id="PF13456">
    <property type="entry name" value="RVT_3"/>
    <property type="match status" value="1"/>
</dbReference>
<dbReference type="InterPro" id="IPR012337">
    <property type="entry name" value="RNaseH-like_sf"/>
</dbReference>
<proteinExistence type="predicted"/>
<feature type="compositionally biased region" description="Polar residues" evidence="1">
    <location>
        <begin position="511"/>
        <end position="525"/>
    </location>
</feature>
<dbReference type="SUPFAM" id="SSF56219">
    <property type="entry name" value="DNase I-like"/>
    <property type="match status" value="1"/>
</dbReference>
<dbReference type="Gene3D" id="3.30.420.10">
    <property type="entry name" value="Ribonuclease H-like superfamily/Ribonuclease H"/>
    <property type="match status" value="1"/>
</dbReference>
<dbReference type="InterPro" id="IPR036691">
    <property type="entry name" value="Endo/exonu/phosph_ase_sf"/>
</dbReference>
<feature type="domain" description="hAT-like transposase RNase-H fold" evidence="3">
    <location>
        <begin position="657"/>
        <end position="746"/>
    </location>
</feature>
<dbReference type="SUPFAM" id="SSF53098">
    <property type="entry name" value="Ribonuclease H-like"/>
    <property type="match status" value="2"/>
</dbReference>
<protein>
    <recommendedName>
        <fullName evidence="6">DUF4283 domain-containing protein</fullName>
    </recommendedName>
</protein>
<sequence>MTVTKWSPNLRPEEDSPIVPVWITIPNLPIHLHDQKALFCITSALGKPLKVDNATLNFARPKAARVCIEVDVSQTLHQRIHVKHVEEDLFFQVIYEDPPSFCSSCHRLGHSSLSCLPEKLPEKLPVAESVPPMKDKGKEMLDAWTTVQRKGNKNSSKPKVTWVQKSTTSQVPSPCMPCQEETSKAGAKRRPQIHFIGSQEVLFLDNNGLAYSSCEPSPTVKPTPFENISLGLANEVLVSDSPSVPSMEQLICDLPICDLQVDIPVKKTSSSAPPSPKRIRTRSDYKSGSAFTWHGVRSTGNIWRRLDRVFFNTGWADHWDILSMHHLAKGGSDHCPILFSSKLGDTAHKIRVVKWLAPPKGRLKLNIDASFTSGSKRGAAILRDDEGRFVRASSFSVSGSSPYQAELDASIKGIKWALNFHHLLVYETDALEILKRIGYYTYYTHSPFPIDTLAKLIHENDVWRSHTLREGNHAADLLAKEDRDKDCSFIEYCNFRDCPSSEIESMKRHSSTISKQSKVPKTTSHSQKEIESLDTINDVPSFQSSETIESNVQCNEASENSNDIIDLCGMTEEVYLAALKANERADIWVHFTRKFVSAFDILKEDDGHYPGYFKTDKSNKEDKGREGPPSCDDWEKAEVFAHYLRPFYEVTLKVCCSNTPTVSNLFGDLVKIGGVMKEPGSTLLSSIVIPMQAKYDKYWGDLTKVNDYVLLGMVLDPRYKFEKLGDYLELIYGESDKRVEDTITELKIFLVSLLNLYASDGCSPSQMTQTTTTNGSHKFPVSLEANSVLPMTQVERKLVEKEQKRRANKAGIVSNDVDRSTHVALHHEPTIEEMEFYKELEKEISNEGGLEGSKLPPKVTR</sequence>
<dbReference type="PANTHER" id="PTHR31286">
    <property type="entry name" value="GLYCINE-RICH CELL WALL STRUCTURAL PROTEIN 1.8-LIKE"/>
    <property type="match status" value="1"/>
</dbReference>
<name>A0A484NB21_9ASTE</name>
<evidence type="ECO:0008006" key="6">
    <source>
        <dbReference type="Google" id="ProtNLM"/>
    </source>
</evidence>
<dbReference type="GO" id="GO:0004523">
    <property type="term" value="F:RNA-DNA hybrid ribonuclease activity"/>
    <property type="evidence" value="ECO:0007669"/>
    <property type="project" value="InterPro"/>
</dbReference>
<evidence type="ECO:0000259" key="2">
    <source>
        <dbReference type="Pfam" id="PF13456"/>
    </source>
</evidence>
<dbReference type="Pfam" id="PF14372">
    <property type="entry name" value="hAT-like_RNase-H"/>
    <property type="match status" value="1"/>
</dbReference>
<dbReference type="InterPro" id="IPR036397">
    <property type="entry name" value="RNaseH_sf"/>
</dbReference>
<dbReference type="InterPro" id="IPR040256">
    <property type="entry name" value="At4g02000-like"/>
</dbReference>
<organism evidence="4 5">
    <name type="scientific">Cuscuta campestris</name>
    <dbReference type="NCBI Taxonomy" id="132261"/>
    <lineage>
        <taxon>Eukaryota</taxon>
        <taxon>Viridiplantae</taxon>
        <taxon>Streptophyta</taxon>
        <taxon>Embryophyta</taxon>
        <taxon>Tracheophyta</taxon>
        <taxon>Spermatophyta</taxon>
        <taxon>Magnoliopsida</taxon>
        <taxon>eudicotyledons</taxon>
        <taxon>Gunneridae</taxon>
        <taxon>Pentapetalae</taxon>
        <taxon>asterids</taxon>
        <taxon>lamiids</taxon>
        <taxon>Solanales</taxon>
        <taxon>Convolvulaceae</taxon>
        <taxon>Cuscuteae</taxon>
        <taxon>Cuscuta</taxon>
        <taxon>Cuscuta subgen. Grammica</taxon>
        <taxon>Cuscuta sect. Cleistogrammica</taxon>
    </lineage>
</organism>
<keyword evidence="5" id="KW-1185">Reference proteome</keyword>
<dbReference type="GO" id="GO:0003677">
    <property type="term" value="F:DNA binding"/>
    <property type="evidence" value="ECO:0007669"/>
    <property type="project" value="InterPro"/>
</dbReference>
<gene>
    <name evidence="4" type="ORF">CCAM_LOCUS40036</name>
</gene>
<evidence type="ECO:0000313" key="5">
    <source>
        <dbReference type="Proteomes" id="UP000595140"/>
    </source>
</evidence>
<accession>A0A484NB21</accession>
<dbReference type="Proteomes" id="UP000595140">
    <property type="component" value="Unassembled WGS sequence"/>
</dbReference>